<dbReference type="InterPro" id="IPR036388">
    <property type="entry name" value="WH-like_DNA-bd_sf"/>
</dbReference>
<organism evidence="2 3">
    <name type="scientific">Borborobacter arsenicus</name>
    <dbReference type="NCBI Taxonomy" id="1851146"/>
    <lineage>
        <taxon>Bacteria</taxon>
        <taxon>Pseudomonadati</taxon>
        <taxon>Pseudomonadota</taxon>
        <taxon>Alphaproteobacteria</taxon>
        <taxon>Hyphomicrobiales</taxon>
        <taxon>Phyllobacteriaceae</taxon>
        <taxon>Borborobacter</taxon>
    </lineage>
</organism>
<feature type="compositionally biased region" description="Basic residues" evidence="1">
    <location>
        <begin position="374"/>
        <end position="386"/>
    </location>
</feature>
<evidence type="ECO:0000313" key="2">
    <source>
        <dbReference type="EMBL" id="RUM95511.1"/>
    </source>
</evidence>
<evidence type="ECO:0000313" key="3">
    <source>
        <dbReference type="Proteomes" id="UP000281647"/>
    </source>
</evidence>
<feature type="region of interest" description="Disordered" evidence="1">
    <location>
        <begin position="304"/>
        <end position="336"/>
    </location>
</feature>
<dbReference type="OrthoDB" id="7864318at2"/>
<sequence length="411" mass="45899">MRDYEQETGKASDQKSDSFAAFRGRWVEQGLRDHALSDGAFRVLASLAYDFLNRKKRTCWPSQETLAEALGMPVRTVQRHLSTLRSRGHLRVIRRGPDLSSIYQPAFFDSQKWRVMMMSEHAKICTMIRQNLHDDPPNPASKTRHGRRITLIDDPVEEHRQAPIAPADSDHTGHSRDARLRASPDSVGYSVGLSINIPDIGQCTVIRRGSTIATSLAGEEFKIGLLLIKSSSGVKFACPVVMEGGQEALRPHLAKRWDKMTDEPQKGQMGPVGGKSCNSLISFGSPRLRFSHFRFGSAVTLWPRPQKCSGPSKARPLTDTGGQWRRCASPTSLPPASLAAKPRVRLASFSRRSKANCCGWRSITQRRAVPDDHHRHHHHRQGHRGARSGPQRAGRASGRGCRVRSRTHKRD</sequence>
<dbReference type="Gene3D" id="1.10.10.10">
    <property type="entry name" value="Winged helix-like DNA-binding domain superfamily/Winged helix DNA-binding domain"/>
    <property type="match status" value="1"/>
</dbReference>
<feature type="compositionally biased region" description="Basic residues" evidence="1">
    <location>
        <begin position="401"/>
        <end position="411"/>
    </location>
</feature>
<name>A0A432V029_9HYPH</name>
<dbReference type="InterPro" id="IPR036390">
    <property type="entry name" value="WH_DNA-bd_sf"/>
</dbReference>
<evidence type="ECO:0000256" key="1">
    <source>
        <dbReference type="SAM" id="MobiDB-lite"/>
    </source>
</evidence>
<dbReference type="SUPFAM" id="SSF46785">
    <property type="entry name" value="Winged helix' DNA-binding domain"/>
    <property type="match status" value="1"/>
</dbReference>
<feature type="region of interest" description="Disordered" evidence="1">
    <location>
        <begin position="368"/>
        <end position="411"/>
    </location>
</feature>
<gene>
    <name evidence="2" type="ORF">EET67_22660</name>
</gene>
<reference evidence="2 3" key="1">
    <citation type="submission" date="2018-11" db="EMBL/GenBank/DDBJ databases">
        <title>Pseudaminobacter arsenicus sp. nov., an arsenic-resistant bacterium isolated from arsenic-rich aquifers.</title>
        <authorList>
            <person name="Mu Y."/>
        </authorList>
    </citation>
    <scope>NUCLEOTIDE SEQUENCE [LARGE SCALE GENOMIC DNA]</scope>
    <source>
        <strain evidence="2 3">CB3</strain>
    </source>
</reference>
<dbReference type="Proteomes" id="UP000281647">
    <property type="component" value="Unassembled WGS sequence"/>
</dbReference>
<comment type="caution">
    <text evidence="2">The sequence shown here is derived from an EMBL/GenBank/DDBJ whole genome shotgun (WGS) entry which is preliminary data.</text>
</comment>
<feature type="compositionally biased region" description="Basic and acidic residues" evidence="1">
    <location>
        <begin position="168"/>
        <end position="180"/>
    </location>
</feature>
<keyword evidence="3" id="KW-1185">Reference proteome</keyword>
<proteinExistence type="predicted"/>
<dbReference type="Pfam" id="PF13730">
    <property type="entry name" value="HTH_36"/>
    <property type="match status" value="1"/>
</dbReference>
<accession>A0A432V029</accession>
<dbReference type="EMBL" id="RKST01000038">
    <property type="protein sequence ID" value="RUM95511.1"/>
    <property type="molecule type" value="Genomic_DNA"/>
</dbReference>
<feature type="region of interest" description="Disordered" evidence="1">
    <location>
        <begin position="156"/>
        <end position="180"/>
    </location>
</feature>
<dbReference type="AlphaFoldDB" id="A0A432V029"/>
<protein>
    <submittedName>
        <fullName evidence="2">Helix-turn-helix domain-containing protein</fullName>
    </submittedName>
</protein>